<evidence type="ECO:0000313" key="3">
    <source>
        <dbReference type="Proteomes" id="UP001153712"/>
    </source>
</evidence>
<evidence type="ECO:0000313" key="2">
    <source>
        <dbReference type="EMBL" id="CAG9854827.1"/>
    </source>
</evidence>
<dbReference type="SUPFAM" id="SSF56112">
    <property type="entry name" value="Protein kinase-like (PK-like)"/>
    <property type="match status" value="1"/>
</dbReference>
<dbReference type="Proteomes" id="UP001153712">
    <property type="component" value="Chromosome 1"/>
</dbReference>
<dbReference type="EMBL" id="OU900094">
    <property type="protein sequence ID" value="CAG9854827.1"/>
    <property type="molecule type" value="Genomic_DNA"/>
</dbReference>
<organism evidence="2 3">
    <name type="scientific">Phyllotreta striolata</name>
    <name type="common">Striped flea beetle</name>
    <name type="synonym">Crioceris striolata</name>
    <dbReference type="NCBI Taxonomy" id="444603"/>
    <lineage>
        <taxon>Eukaryota</taxon>
        <taxon>Metazoa</taxon>
        <taxon>Ecdysozoa</taxon>
        <taxon>Arthropoda</taxon>
        <taxon>Hexapoda</taxon>
        <taxon>Insecta</taxon>
        <taxon>Pterygota</taxon>
        <taxon>Neoptera</taxon>
        <taxon>Endopterygota</taxon>
        <taxon>Coleoptera</taxon>
        <taxon>Polyphaga</taxon>
        <taxon>Cucujiformia</taxon>
        <taxon>Chrysomeloidea</taxon>
        <taxon>Chrysomelidae</taxon>
        <taxon>Galerucinae</taxon>
        <taxon>Alticini</taxon>
        <taxon>Phyllotreta</taxon>
    </lineage>
</organism>
<dbReference type="PANTHER" id="PTHR11012:SF48">
    <property type="entry name" value="CHK KINASE-LIKE DOMAIN-CONTAINING PROTEIN-RELATED"/>
    <property type="match status" value="1"/>
</dbReference>
<dbReference type="PANTHER" id="PTHR11012">
    <property type="entry name" value="PROTEIN KINASE-LIKE DOMAIN-CONTAINING"/>
    <property type="match status" value="1"/>
</dbReference>
<protein>
    <recommendedName>
        <fullName evidence="1">CHK kinase-like domain-containing protein</fullName>
    </recommendedName>
</protein>
<gene>
    <name evidence="2" type="ORF">PHYEVI_LOCUS1287</name>
</gene>
<feature type="domain" description="CHK kinase-like" evidence="1">
    <location>
        <begin position="120"/>
        <end position="320"/>
    </location>
</feature>
<dbReference type="Pfam" id="PF02958">
    <property type="entry name" value="EcKL"/>
    <property type="match status" value="1"/>
</dbReference>
<sequence length="413" mass="48115">MTDDVLTEEQIGKIFTKWSRNKNMSFISSSIAPLSNQLEGLIGEQYFLTITYEDDNKTSHVRFFVKIISRENPVMYNIAREATMFEKEAFFYNSFIPALKSFNFKCDYVADSYFCESSAVVLEDLSEKAYKGFGKSGSLNLDHCKICLKTLARFHADGILYQILKSKESSKEYSLTQDLPDIFEESLLEKQSSLYKYYTNSSKGLIRLANLLLENGTVEYFSKSLLEKIQYLIGNDCINNNFKLTITHNDLWTNNFLYQYDENNLVKACKIIDFQTISLKPPAYDVLTFLFLNTRRKFRDEYLTQLLDFYYQCMSEFVEERDFDANDVFSKEEFYSSCDYLTVYAKIHSAVDRSITLIPEEMFLKSAASDESFSNFLFEGRPEYMLESFNTCELFKEIMTEDIVELESLLAAK</sequence>
<evidence type="ECO:0000259" key="1">
    <source>
        <dbReference type="SMART" id="SM00587"/>
    </source>
</evidence>
<dbReference type="Gene3D" id="3.90.1200.10">
    <property type="match status" value="1"/>
</dbReference>
<dbReference type="SMART" id="SM00587">
    <property type="entry name" value="CHK"/>
    <property type="match status" value="1"/>
</dbReference>
<name>A0A9N9XJJ2_PHYSR</name>
<accession>A0A9N9XJJ2</accession>
<dbReference type="OrthoDB" id="190089at2759"/>
<dbReference type="InterPro" id="IPR004119">
    <property type="entry name" value="EcKL"/>
</dbReference>
<dbReference type="AlphaFoldDB" id="A0A9N9XJJ2"/>
<dbReference type="InterPro" id="IPR011009">
    <property type="entry name" value="Kinase-like_dom_sf"/>
</dbReference>
<dbReference type="InterPro" id="IPR015897">
    <property type="entry name" value="CHK_kinase-like"/>
</dbReference>
<reference evidence="2" key="1">
    <citation type="submission" date="2022-01" db="EMBL/GenBank/DDBJ databases">
        <authorList>
            <person name="King R."/>
        </authorList>
    </citation>
    <scope>NUCLEOTIDE SEQUENCE</scope>
</reference>
<keyword evidence="3" id="KW-1185">Reference proteome</keyword>
<proteinExistence type="predicted"/>